<feature type="transmembrane region" description="Helical" evidence="7">
    <location>
        <begin position="360"/>
        <end position="383"/>
    </location>
</feature>
<sequence>MAVELARTLLAFVFFLLLAVALSDDRRAIPWRVVVAGLALEIAVALLLGYLPPVKRLLALASDGANAVQTATDAGASFVFGYLAGGDMPFEVKKPGAGFILAFGALPMVLTISALAALFFYLGVLQRVAGALAWLLRRSMGLSGPLALGAAVHVFVGMIEAPLLIRPYLARMQRGELFALMSCGMAGVAGTVMVIYAGFLSPFIPDALGHILAASVIATPAAIAIAAIMSPWRLGDLEDEAVLIFDHPPAGPFDAIIKGVADGVGPLVGIVSVLLTTIALVTLVNMALALLPAIGGQVVSLQWLFSWPFLPVVWLIGVPWAETPVAASLMATKTVMNEFVAYRDMSALGAQALSPKSRLLLTYALCGFANFGSMGILVGGLNAMLPERRAEITRLGLRSILSGTMATCLSATVAGLLFEMNGLPS</sequence>
<evidence type="ECO:0000256" key="1">
    <source>
        <dbReference type="ARBA" id="ARBA00004651"/>
    </source>
</evidence>
<evidence type="ECO:0000313" key="12">
    <source>
        <dbReference type="Proteomes" id="UP001144323"/>
    </source>
</evidence>
<evidence type="ECO:0000256" key="6">
    <source>
        <dbReference type="ARBA" id="ARBA00023136"/>
    </source>
</evidence>
<evidence type="ECO:0000313" key="11">
    <source>
        <dbReference type="EMBL" id="GLI93777.1"/>
    </source>
</evidence>
<protein>
    <submittedName>
        <fullName evidence="11">Nucleoside:proton symporter</fullName>
    </submittedName>
</protein>
<feature type="transmembrane region" description="Helical" evidence="7">
    <location>
        <begin position="33"/>
        <end position="52"/>
    </location>
</feature>
<gene>
    <name evidence="11" type="ORF">LMG27198_27690</name>
</gene>
<dbReference type="GO" id="GO:0005886">
    <property type="term" value="C:plasma membrane"/>
    <property type="evidence" value="ECO:0007669"/>
    <property type="project" value="UniProtKB-SubCell"/>
</dbReference>
<evidence type="ECO:0000256" key="2">
    <source>
        <dbReference type="ARBA" id="ARBA00009033"/>
    </source>
</evidence>
<dbReference type="InterPro" id="IPR002668">
    <property type="entry name" value="CNT_N_dom"/>
</dbReference>
<comment type="similarity">
    <text evidence="2">Belongs to the concentrative nucleoside transporter (CNT) (TC 2.A.41) family.</text>
</comment>
<dbReference type="PANTHER" id="PTHR10590:SF4">
    <property type="entry name" value="SOLUTE CARRIER FAMILY 28 MEMBER 3"/>
    <property type="match status" value="1"/>
</dbReference>
<dbReference type="InterPro" id="IPR011642">
    <property type="entry name" value="Gate_dom"/>
</dbReference>
<feature type="transmembrane region" description="Helical" evidence="7">
    <location>
        <begin position="211"/>
        <end position="232"/>
    </location>
</feature>
<dbReference type="AlphaFoldDB" id="A0A9W6GVE5"/>
<dbReference type="Pfam" id="PF07670">
    <property type="entry name" value="Gate"/>
    <property type="match status" value="1"/>
</dbReference>
<keyword evidence="3" id="KW-1003">Cell membrane</keyword>
<dbReference type="Proteomes" id="UP001144323">
    <property type="component" value="Unassembled WGS sequence"/>
</dbReference>
<evidence type="ECO:0000259" key="9">
    <source>
        <dbReference type="Pfam" id="PF07662"/>
    </source>
</evidence>
<evidence type="ECO:0000259" key="10">
    <source>
        <dbReference type="Pfam" id="PF07670"/>
    </source>
</evidence>
<feature type="transmembrane region" description="Helical" evidence="7">
    <location>
        <begin position="146"/>
        <end position="165"/>
    </location>
</feature>
<feature type="transmembrane region" description="Helical" evidence="7">
    <location>
        <begin position="395"/>
        <end position="418"/>
    </location>
</feature>
<dbReference type="GO" id="GO:0015293">
    <property type="term" value="F:symporter activity"/>
    <property type="evidence" value="ECO:0007669"/>
    <property type="project" value="TreeGrafter"/>
</dbReference>
<keyword evidence="6 7" id="KW-0472">Membrane</keyword>
<feature type="transmembrane region" description="Helical" evidence="7">
    <location>
        <begin position="303"/>
        <end position="321"/>
    </location>
</feature>
<evidence type="ECO:0000256" key="3">
    <source>
        <dbReference type="ARBA" id="ARBA00022475"/>
    </source>
</evidence>
<dbReference type="InterPro" id="IPR008276">
    <property type="entry name" value="C_nuclsd_transpt"/>
</dbReference>
<feature type="transmembrane region" description="Helical" evidence="7">
    <location>
        <begin position="267"/>
        <end position="291"/>
    </location>
</feature>
<dbReference type="Pfam" id="PF07662">
    <property type="entry name" value="Nucleos_tra2_C"/>
    <property type="match status" value="1"/>
</dbReference>
<name>A0A9W6GVE5_9HYPH</name>
<dbReference type="EMBL" id="BSEC01000001">
    <property type="protein sequence ID" value="GLI93777.1"/>
    <property type="molecule type" value="Genomic_DNA"/>
</dbReference>
<organism evidence="11 12">
    <name type="scientific">Methylocystis echinoides</name>
    <dbReference type="NCBI Taxonomy" id="29468"/>
    <lineage>
        <taxon>Bacteria</taxon>
        <taxon>Pseudomonadati</taxon>
        <taxon>Pseudomonadota</taxon>
        <taxon>Alphaproteobacteria</taxon>
        <taxon>Hyphomicrobiales</taxon>
        <taxon>Methylocystaceae</taxon>
        <taxon>Methylocystis</taxon>
    </lineage>
</organism>
<evidence type="ECO:0000256" key="4">
    <source>
        <dbReference type="ARBA" id="ARBA00022692"/>
    </source>
</evidence>
<keyword evidence="5 7" id="KW-1133">Transmembrane helix</keyword>
<feature type="domain" description="Nucleoside transporter/FeoB GTPase Gate" evidence="10">
    <location>
        <begin position="103"/>
        <end position="202"/>
    </location>
</feature>
<feature type="transmembrane region" description="Helical" evidence="7">
    <location>
        <begin position="97"/>
        <end position="125"/>
    </location>
</feature>
<evidence type="ECO:0000259" key="8">
    <source>
        <dbReference type="Pfam" id="PF01773"/>
    </source>
</evidence>
<feature type="domain" description="Concentrative nucleoside transporter C-terminal" evidence="9">
    <location>
        <begin position="210"/>
        <end position="415"/>
    </location>
</feature>
<dbReference type="InterPro" id="IPR011657">
    <property type="entry name" value="CNT_C_dom"/>
</dbReference>
<feature type="domain" description="Concentrative nucleoside transporter N-terminal" evidence="8">
    <location>
        <begin position="11"/>
        <end position="83"/>
    </location>
</feature>
<proteinExistence type="inferred from homology"/>
<dbReference type="GO" id="GO:0005337">
    <property type="term" value="F:nucleoside transmembrane transporter activity"/>
    <property type="evidence" value="ECO:0007669"/>
    <property type="project" value="InterPro"/>
</dbReference>
<evidence type="ECO:0000256" key="7">
    <source>
        <dbReference type="SAM" id="Phobius"/>
    </source>
</evidence>
<comment type="caution">
    <text evidence="11">The sequence shown here is derived from an EMBL/GenBank/DDBJ whole genome shotgun (WGS) entry which is preliminary data.</text>
</comment>
<reference evidence="11" key="1">
    <citation type="journal article" date="2023" name="Int. J. Syst. Evol. Microbiol.">
        <title>Methylocystis iwaonis sp. nov., a type II methane-oxidizing bacterium from surface soil of a rice paddy field in Japan, and emended description of the genus Methylocystis (ex Whittenbury et al. 1970) Bowman et al. 1993.</title>
        <authorList>
            <person name="Kaise H."/>
            <person name="Sawadogo J.B."/>
            <person name="Alam M.S."/>
            <person name="Ueno C."/>
            <person name="Dianou D."/>
            <person name="Shinjo R."/>
            <person name="Asakawa S."/>
        </authorList>
    </citation>
    <scope>NUCLEOTIDE SEQUENCE</scope>
    <source>
        <strain evidence="11">LMG27198</strain>
    </source>
</reference>
<accession>A0A9W6GVE5</accession>
<dbReference type="PANTHER" id="PTHR10590">
    <property type="entry name" value="SODIUM/NUCLEOSIDE COTRANSPORTER"/>
    <property type="match status" value="1"/>
</dbReference>
<comment type="subcellular location">
    <subcellularLocation>
        <location evidence="1">Cell membrane</location>
        <topology evidence="1">Multi-pass membrane protein</topology>
    </subcellularLocation>
</comment>
<feature type="transmembrane region" description="Helical" evidence="7">
    <location>
        <begin position="177"/>
        <end position="199"/>
    </location>
</feature>
<dbReference type="Pfam" id="PF01773">
    <property type="entry name" value="Nucleos_tra2_N"/>
    <property type="match status" value="1"/>
</dbReference>
<keyword evidence="4 7" id="KW-0812">Transmembrane</keyword>
<evidence type="ECO:0000256" key="5">
    <source>
        <dbReference type="ARBA" id="ARBA00022989"/>
    </source>
</evidence>
<keyword evidence="12" id="KW-1185">Reference proteome</keyword>
<dbReference type="RefSeq" id="WP_281803788.1">
    <property type="nucleotide sequence ID" value="NZ_BSEC01000001.1"/>
</dbReference>